<proteinExistence type="inferred from homology"/>
<dbReference type="OrthoDB" id="10256793at2759"/>
<dbReference type="PROSITE" id="PS50076">
    <property type="entry name" value="DNAJ_2"/>
    <property type="match status" value="1"/>
</dbReference>
<accession>A0A2K1QME9</accession>
<keyword evidence="4 10" id="KW-0863">Zinc-finger</keyword>
<dbReference type="CDD" id="cd10719">
    <property type="entry name" value="DnaJ_zf"/>
    <property type="match status" value="1"/>
</dbReference>
<gene>
    <name evidence="14" type="ORF">CAC42_6432</name>
</gene>
<dbReference type="InterPro" id="IPR008971">
    <property type="entry name" value="HSP40/DnaJ_pept-bd"/>
</dbReference>
<protein>
    <recommendedName>
        <fullName evidence="9">DnaJ homolog 1, mitochondrial</fullName>
    </recommendedName>
</protein>
<dbReference type="Proteomes" id="UP000243797">
    <property type="component" value="Unassembled WGS sequence"/>
</dbReference>
<evidence type="ECO:0000256" key="7">
    <source>
        <dbReference type="ARBA" id="ARBA00023128"/>
    </source>
</evidence>
<dbReference type="Gene3D" id="2.60.260.20">
    <property type="entry name" value="Urease metallochaperone UreE, N-terminal domain"/>
    <property type="match status" value="2"/>
</dbReference>
<dbReference type="InterPro" id="IPR001623">
    <property type="entry name" value="DnaJ_domain"/>
</dbReference>
<organism evidence="14 15">
    <name type="scientific">Sphaceloma murrayae</name>
    <dbReference type="NCBI Taxonomy" id="2082308"/>
    <lineage>
        <taxon>Eukaryota</taxon>
        <taxon>Fungi</taxon>
        <taxon>Dikarya</taxon>
        <taxon>Ascomycota</taxon>
        <taxon>Pezizomycotina</taxon>
        <taxon>Dothideomycetes</taxon>
        <taxon>Dothideomycetidae</taxon>
        <taxon>Myriangiales</taxon>
        <taxon>Elsinoaceae</taxon>
        <taxon>Sphaceloma</taxon>
    </lineage>
</organism>
<dbReference type="GO" id="GO:0051082">
    <property type="term" value="F:unfolded protein binding"/>
    <property type="evidence" value="ECO:0007669"/>
    <property type="project" value="InterPro"/>
</dbReference>
<evidence type="ECO:0000256" key="2">
    <source>
        <dbReference type="ARBA" id="ARBA00022723"/>
    </source>
</evidence>
<dbReference type="GO" id="GO:0009408">
    <property type="term" value="P:response to heat"/>
    <property type="evidence" value="ECO:0007669"/>
    <property type="project" value="InterPro"/>
</dbReference>
<dbReference type="PROSITE" id="PS00636">
    <property type="entry name" value="DNAJ_1"/>
    <property type="match status" value="1"/>
</dbReference>
<feature type="domain" description="J" evidence="12">
    <location>
        <begin position="81"/>
        <end position="145"/>
    </location>
</feature>
<dbReference type="GO" id="GO:0005524">
    <property type="term" value="F:ATP binding"/>
    <property type="evidence" value="ECO:0007669"/>
    <property type="project" value="InterPro"/>
</dbReference>
<dbReference type="InterPro" id="IPR036410">
    <property type="entry name" value="HSP_DnaJ_Cys-rich_dom_sf"/>
</dbReference>
<feature type="zinc finger region" description="CR-type" evidence="10">
    <location>
        <begin position="237"/>
        <end position="318"/>
    </location>
</feature>
<dbReference type="PANTHER" id="PTHR43096">
    <property type="entry name" value="DNAJ HOMOLOG 1, MITOCHONDRIAL-RELATED"/>
    <property type="match status" value="1"/>
</dbReference>
<feature type="compositionally biased region" description="Low complexity" evidence="11">
    <location>
        <begin position="480"/>
        <end position="490"/>
    </location>
</feature>
<evidence type="ECO:0000256" key="4">
    <source>
        <dbReference type="ARBA" id="ARBA00022771"/>
    </source>
</evidence>
<dbReference type="FunFam" id="1.10.287.110:FF:000053">
    <property type="entry name" value="Putative Mitochondrial DnaJ chaperone"/>
    <property type="match status" value="1"/>
</dbReference>
<dbReference type="FunCoup" id="A0A2K1QME9">
    <property type="interactions" value="829"/>
</dbReference>
<feature type="compositionally biased region" description="Basic and acidic residues" evidence="11">
    <location>
        <begin position="512"/>
        <end position="528"/>
    </location>
</feature>
<dbReference type="GO" id="GO:0042026">
    <property type="term" value="P:protein refolding"/>
    <property type="evidence" value="ECO:0007669"/>
    <property type="project" value="TreeGrafter"/>
</dbReference>
<feature type="domain" description="CR-type" evidence="13">
    <location>
        <begin position="237"/>
        <end position="318"/>
    </location>
</feature>
<dbReference type="STRING" id="2082308.A0A2K1QME9"/>
<dbReference type="SMART" id="SM00271">
    <property type="entry name" value="DnaJ"/>
    <property type="match status" value="1"/>
</dbReference>
<evidence type="ECO:0000313" key="14">
    <source>
        <dbReference type="EMBL" id="PNS16325.1"/>
    </source>
</evidence>
<dbReference type="GO" id="GO:0005739">
    <property type="term" value="C:mitochondrion"/>
    <property type="evidence" value="ECO:0007669"/>
    <property type="project" value="UniProtKB-SubCell"/>
</dbReference>
<dbReference type="Gene3D" id="1.10.287.110">
    <property type="entry name" value="DnaJ domain"/>
    <property type="match status" value="1"/>
</dbReference>
<evidence type="ECO:0000256" key="5">
    <source>
        <dbReference type="ARBA" id="ARBA00022833"/>
    </source>
</evidence>
<dbReference type="SUPFAM" id="SSF49493">
    <property type="entry name" value="HSP40/DnaJ peptide-binding domain"/>
    <property type="match status" value="2"/>
</dbReference>
<feature type="region of interest" description="Disordered" evidence="11">
    <location>
        <begin position="478"/>
        <end position="544"/>
    </location>
</feature>
<keyword evidence="7" id="KW-0496">Mitochondrion</keyword>
<keyword evidence="15" id="KW-1185">Reference proteome</keyword>
<dbReference type="SUPFAM" id="SSF46565">
    <property type="entry name" value="Chaperone J-domain"/>
    <property type="match status" value="1"/>
</dbReference>
<dbReference type="PRINTS" id="PR00625">
    <property type="entry name" value="JDOMAIN"/>
</dbReference>
<dbReference type="GO" id="GO:0008270">
    <property type="term" value="F:zinc ion binding"/>
    <property type="evidence" value="ECO:0007669"/>
    <property type="project" value="UniProtKB-KW"/>
</dbReference>
<dbReference type="InterPro" id="IPR018253">
    <property type="entry name" value="DnaJ_domain_CS"/>
</dbReference>
<evidence type="ECO:0000313" key="15">
    <source>
        <dbReference type="Proteomes" id="UP000243797"/>
    </source>
</evidence>
<evidence type="ECO:0000259" key="12">
    <source>
        <dbReference type="PROSITE" id="PS50076"/>
    </source>
</evidence>
<keyword evidence="6" id="KW-0809">Transit peptide</keyword>
<evidence type="ECO:0000256" key="1">
    <source>
        <dbReference type="ARBA" id="ARBA00004173"/>
    </source>
</evidence>
<feature type="compositionally biased region" description="Polar residues" evidence="11">
    <location>
        <begin position="39"/>
        <end position="75"/>
    </location>
</feature>
<name>A0A2K1QME9_9PEZI</name>
<dbReference type="Pfam" id="PF00684">
    <property type="entry name" value="DnaJ_CXXCXGXG"/>
    <property type="match status" value="1"/>
</dbReference>
<dbReference type="InterPro" id="IPR002939">
    <property type="entry name" value="DnaJ_C"/>
</dbReference>
<dbReference type="PROSITE" id="PS51188">
    <property type="entry name" value="ZF_CR"/>
    <property type="match status" value="1"/>
</dbReference>
<feature type="region of interest" description="Disordered" evidence="11">
    <location>
        <begin position="31"/>
        <end position="76"/>
    </location>
</feature>
<dbReference type="InterPro" id="IPR001305">
    <property type="entry name" value="HSP_DnaJ_Cys-rich_dom"/>
</dbReference>
<evidence type="ECO:0000256" key="9">
    <source>
        <dbReference type="ARBA" id="ARBA00072890"/>
    </source>
</evidence>
<comment type="subcellular location">
    <subcellularLocation>
        <location evidence="1">Mitochondrion</location>
    </subcellularLocation>
</comment>
<evidence type="ECO:0000256" key="10">
    <source>
        <dbReference type="PROSITE-ProRule" id="PRU00546"/>
    </source>
</evidence>
<evidence type="ECO:0000256" key="6">
    <source>
        <dbReference type="ARBA" id="ARBA00022946"/>
    </source>
</evidence>
<dbReference type="HAMAP" id="MF_01152">
    <property type="entry name" value="DnaJ"/>
    <property type="match status" value="1"/>
</dbReference>
<dbReference type="GO" id="GO:0031072">
    <property type="term" value="F:heat shock protein binding"/>
    <property type="evidence" value="ECO:0007669"/>
    <property type="project" value="InterPro"/>
</dbReference>
<keyword evidence="8" id="KW-0143">Chaperone</keyword>
<dbReference type="FunFam" id="2.10.230.10:FF:000001">
    <property type="entry name" value="DnaJ subfamily A member 2"/>
    <property type="match status" value="1"/>
</dbReference>
<evidence type="ECO:0000256" key="3">
    <source>
        <dbReference type="ARBA" id="ARBA00022737"/>
    </source>
</evidence>
<dbReference type="InParanoid" id="A0A2K1QME9"/>
<dbReference type="SUPFAM" id="SSF57938">
    <property type="entry name" value="DnaJ/Hsp40 cysteine-rich domain"/>
    <property type="match status" value="1"/>
</dbReference>
<keyword evidence="3" id="KW-0677">Repeat</keyword>
<dbReference type="CDD" id="cd06257">
    <property type="entry name" value="DnaJ"/>
    <property type="match status" value="1"/>
</dbReference>
<dbReference type="Gene3D" id="2.10.230.10">
    <property type="entry name" value="Heat shock protein DnaJ, cysteine-rich domain"/>
    <property type="match status" value="1"/>
</dbReference>
<dbReference type="InterPro" id="IPR036869">
    <property type="entry name" value="J_dom_sf"/>
</dbReference>
<dbReference type="Pfam" id="PF01556">
    <property type="entry name" value="DnaJ_C"/>
    <property type="match status" value="1"/>
</dbReference>
<dbReference type="EMBL" id="NKHZ01000058">
    <property type="protein sequence ID" value="PNS16325.1"/>
    <property type="molecule type" value="Genomic_DNA"/>
</dbReference>
<comment type="caution">
    <text evidence="14">The sequence shown here is derived from an EMBL/GenBank/DDBJ whole genome shotgun (WGS) entry which is preliminary data.</text>
</comment>
<evidence type="ECO:0000256" key="11">
    <source>
        <dbReference type="SAM" id="MobiDB-lite"/>
    </source>
</evidence>
<dbReference type="AlphaFoldDB" id="A0A2K1QME9"/>
<dbReference type="Pfam" id="PF00226">
    <property type="entry name" value="DnaJ"/>
    <property type="match status" value="1"/>
</dbReference>
<reference evidence="14 15" key="1">
    <citation type="submission" date="2017-06" db="EMBL/GenBank/DDBJ databases">
        <title>Draft genome sequence of a variant of Elsinoe murrayae.</title>
        <authorList>
            <person name="Cheng Q."/>
        </authorList>
    </citation>
    <scope>NUCLEOTIDE SEQUENCE [LARGE SCALE GENOMIC DNA]</scope>
    <source>
        <strain evidence="14 15">CQ-2017a</strain>
    </source>
</reference>
<evidence type="ECO:0000259" key="13">
    <source>
        <dbReference type="PROSITE" id="PS51188"/>
    </source>
</evidence>
<dbReference type="PANTHER" id="PTHR43096:SF52">
    <property type="entry name" value="DNAJ HOMOLOG 1, MITOCHONDRIAL-RELATED"/>
    <property type="match status" value="1"/>
</dbReference>
<keyword evidence="5 10" id="KW-0862">Zinc</keyword>
<dbReference type="FunFam" id="2.60.260.20:FF:000005">
    <property type="entry name" value="Chaperone protein dnaJ 1, mitochondrial"/>
    <property type="match status" value="1"/>
</dbReference>
<dbReference type="InterPro" id="IPR012724">
    <property type="entry name" value="DnaJ"/>
</dbReference>
<evidence type="ECO:0000256" key="8">
    <source>
        <dbReference type="ARBA" id="ARBA00023186"/>
    </source>
</evidence>
<sequence length="544" mass="57511">MSLAAPSLVCRSIAPARLIVASRPCPRLLEQTKDGQARRQGNNFSTYQRPRTPQGTWRLSSRTARQSRSFHSSSPKLAVKDPYSTLGVGKSASASEIKKAYYGLAKKYHPDTNKEPSAKERFADAQAAYELLSDPKKKEAFDTYGSAAFDQGGGFNPGGPGAGGDPFGGAGGFRGGFGGAQGFPGADFNFEDLFSAFAGGQARGRGGRSRAGFTEEVLVGDNIEVQSNISFMDAAKGVRKDVHITPLVQCKSCSGSGLKKGAAKSSCTSCDGTGTRVHFMQGGFQMASTCGTCGGQGTVTPRGSECGTCKGDGAVRERRTVTVDIPGGVEDGMRLRVSGEGDAAATGQAASKARSQNGDLYVFIRVAPDSKFSRSGSDILYTATVPLTTAILGGEITVPTLDKDVRVRVGTGTNTGDRVTLSGMGMKKLSSRRGGQGDLRVEFKVQMPKYLSSNQRTIVEMLADEMGDKSAKRIMNLGKTTQSTSSSSDTPTEDDKHKNEGFLKSAWHKLTHQHDNPNEQAKPEKAADQSDPEDSNKKKASGSS</sequence>
<keyword evidence="2 10" id="KW-0479">Metal-binding</keyword>
<dbReference type="CDD" id="cd10747">
    <property type="entry name" value="DnaJ_C"/>
    <property type="match status" value="1"/>
</dbReference>